<evidence type="ECO:0000313" key="1">
    <source>
        <dbReference type="EMBL" id="KAK1425768.1"/>
    </source>
</evidence>
<dbReference type="Proteomes" id="UP001229421">
    <property type="component" value="Unassembled WGS sequence"/>
</dbReference>
<dbReference type="EMBL" id="JAUHHV010000005">
    <property type="protein sequence ID" value="KAK1425768.1"/>
    <property type="molecule type" value="Genomic_DNA"/>
</dbReference>
<dbReference type="AlphaFoldDB" id="A0AAD8KQF3"/>
<keyword evidence="2" id="KW-1185">Reference proteome</keyword>
<reference evidence="1" key="1">
    <citation type="journal article" date="2023" name="bioRxiv">
        <title>Improved chromosome-level genome assembly for marigold (Tagetes erecta).</title>
        <authorList>
            <person name="Jiang F."/>
            <person name="Yuan L."/>
            <person name="Wang S."/>
            <person name="Wang H."/>
            <person name="Xu D."/>
            <person name="Wang A."/>
            <person name="Fan W."/>
        </authorList>
    </citation>
    <scope>NUCLEOTIDE SEQUENCE</scope>
    <source>
        <strain evidence="1">WSJ</strain>
        <tissue evidence="1">Leaf</tissue>
    </source>
</reference>
<evidence type="ECO:0000313" key="2">
    <source>
        <dbReference type="Proteomes" id="UP001229421"/>
    </source>
</evidence>
<proteinExistence type="predicted"/>
<accession>A0AAD8KQF3</accession>
<protein>
    <submittedName>
        <fullName evidence="1">Uncharacterized protein</fullName>
    </submittedName>
</protein>
<comment type="caution">
    <text evidence="1">The sequence shown here is derived from an EMBL/GenBank/DDBJ whole genome shotgun (WGS) entry which is preliminary data.</text>
</comment>
<name>A0AAD8KQF3_TARER</name>
<sequence>MCTIDATEHPGKVIEIFSFPKLSITIYTKSTACSAHDFTFRTRFSHQLYSIQAPTSSPIGQHQAIQKLYDEHTYAYEVILFMMQQTSFVRSETKN</sequence>
<organism evidence="1 2">
    <name type="scientific">Tagetes erecta</name>
    <name type="common">African marigold</name>
    <dbReference type="NCBI Taxonomy" id="13708"/>
    <lineage>
        <taxon>Eukaryota</taxon>
        <taxon>Viridiplantae</taxon>
        <taxon>Streptophyta</taxon>
        <taxon>Embryophyta</taxon>
        <taxon>Tracheophyta</taxon>
        <taxon>Spermatophyta</taxon>
        <taxon>Magnoliopsida</taxon>
        <taxon>eudicotyledons</taxon>
        <taxon>Gunneridae</taxon>
        <taxon>Pentapetalae</taxon>
        <taxon>asterids</taxon>
        <taxon>campanulids</taxon>
        <taxon>Asterales</taxon>
        <taxon>Asteraceae</taxon>
        <taxon>Asteroideae</taxon>
        <taxon>Heliantheae alliance</taxon>
        <taxon>Tageteae</taxon>
        <taxon>Tagetes</taxon>
    </lineage>
</organism>
<gene>
    <name evidence="1" type="ORF">QVD17_21126</name>
</gene>